<comment type="caution">
    <text evidence="2">The sequence shown here is derived from an EMBL/GenBank/DDBJ whole genome shotgun (WGS) entry which is preliminary data.</text>
</comment>
<organism evidence="2 3">
    <name type="scientific">Punica granatum</name>
    <name type="common">Pomegranate</name>
    <dbReference type="NCBI Taxonomy" id="22663"/>
    <lineage>
        <taxon>Eukaryota</taxon>
        <taxon>Viridiplantae</taxon>
        <taxon>Streptophyta</taxon>
        <taxon>Embryophyta</taxon>
        <taxon>Tracheophyta</taxon>
        <taxon>Spermatophyta</taxon>
        <taxon>Magnoliopsida</taxon>
        <taxon>eudicotyledons</taxon>
        <taxon>Gunneridae</taxon>
        <taxon>Pentapetalae</taxon>
        <taxon>rosids</taxon>
        <taxon>malvids</taxon>
        <taxon>Myrtales</taxon>
        <taxon>Lythraceae</taxon>
        <taxon>Punica</taxon>
    </lineage>
</organism>
<dbReference type="AlphaFoldDB" id="A0A2I0I2V7"/>
<protein>
    <submittedName>
        <fullName evidence="2">Uncharacterized protein</fullName>
    </submittedName>
</protein>
<dbReference type="PANTHER" id="PTHR34222">
    <property type="entry name" value="GAG_PRE-INTEGRS DOMAIN-CONTAINING PROTEIN"/>
    <property type="match status" value="1"/>
</dbReference>
<reference evidence="2 3" key="1">
    <citation type="submission" date="2017-11" db="EMBL/GenBank/DDBJ databases">
        <title>De-novo sequencing of pomegranate (Punica granatum L.) genome.</title>
        <authorList>
            <person name="Akparov Z."/>
            <person name="Amiraslanov A."/>
            <person name="Hajiyeva S."/>
            <person name="Abbasov M."/>
            <person name="Kaur K."/>
            <person name="Hamwieh A."/>
            <person name="Solovyev V."/>
            <person name="Salamov A."/>
            <person name="Braich B."/>
            <person name="Kosarev P."/>
            <person name="Mahmoud A."/>
            <person name="Hajiyev E."/>
            <person name="Babayeva S."/>
            <person name="Izzatullayeva V."/>
            <person name="Mammadov A."/>
            <person name="Mammadov A."/>
            <person name="Sharifova S."/>
            <person name="Ojaghi J."/>
            <person name="Eynullazada K."/>
            <person name="Bayramov B."/>
            <person name="Abdulazimova A."/>
            <person name="Shahmuradov I."/>
        </authorList>
    </citation>
    <scope>NUCLEOTIDE SEQUENCE [LARGE SCALE GENOMIC DNA]</scope>
    <source>
        <strain evidence="3">cv. AG2017</strain>
        <tissue evidence="2">Leaf</tissue>
    </source>
</reference>
<dbReference type="Proteomes" id="UP000233551">
    <property type="component" value="Unassembled WGS sequence"/>
</dbReference>
<sequence length="249" mass="27643">MAPRPSLSPANSTAGITTPGHRRGKPHYEQRTNLGLSKICTLLPACTCDAGVRIAAHKEKEKVHQFLIKLNPEFSTIRSQILSMEPLLNASRAHSMAAHDEAQRLIAQERDSSSEVVGFAAKIVIDSRSSNPNFGPNRGDFKPRGRLFCDFCRRNGHHRATCYQLHGYLHSDQSNQWSLKGNPSGQSRYRGKNRGAFVLCSCAERQWCFRFRILQSGAIGQFQHGLVISGTSSPNDSWAMAAQFCDLAF</sequence>
<dbReference type="PANTHER" id="PTHR34222:SF33">
    <property type="entry name" value="RETROTRANSPOSON GAG DOMAIN-CONTAINING PROTEIN"/>
    <property type="match status" value="1"/>
</dbReference>
<dbReference type="EMBL" id="PGOL01004134">
    <property type="protein sequence ID" value="PKI38324.1"/>
    <property type="molecule type" value="Genomic_DNA"/>
</dbReference>
<keyword evidence="3" id="KW-1185">Reference proteome</keyword>
<gene>
    <name evidence="2" type="ORF">CRG98_041282</name>
</gene>
<feature type="region of interest" description="Disordered" evidence="1">
    <location>
        <begin position="1"/>
        <end position="26"/>
    </location>
</feature>
<name>A0A2I0I2V7_PUNGR</name>
<evidence type="ECO:0000313" key="3">
    <source>
        <dbReference type="Proteomes" id="UP000233551"/>
    </source>
</evidence>
<proteinExistence type="predicted"/>
<evidence type="ECO:0000313" key="2">
    <source>
        <dbReference type="EMBL" id="PKI38324.1"/>
    </source>
</evidence>
<accession>A0A2I0I2V7</accession>
<evidence type="ECO:0000256" key="1">
    <source>
        <dbReference type="SAM" id="MobiDB-lite"/>
    </source>
</evidence>